<keyword evidence="4" id="KW-0678">Repressor</keyword>
<dbReference type="GO" id="GO:0045947">
    <property type="term" value="P:negative regulation of translational initiation"/>
    <property type="evidence" value="ECO:0007669"/>
    <property type="project" value="UniProtKB-UniRule"/>
</dbReference>
<keyword evidence="4" id="KW-1005">Bacterial flagellum biogenesis</keyword>
<dbReference type="RefSeq" id="WP_146600752.1">
    <property type="nucleotide sequence ID" value="NZ_SJPY01000005.1"/>
</dbReference>
<dbReference type="AlphaFoldDB" id="A0A5C6DZ02"/>
<evidence type="ECO:0000256" key="2">
    <source>
        <dbReference type="ARBA" id="ARBA00022845"/>
    </source>
</evidence>
<keyword evidence="2 4" id="KW-0810">Translation regulation</keyword>
<dbReference type="Gene3D" id="2.60.40.4380">
    <property type="entry name" value="Translational regulator CsrA"/>
    <property type="match status" value="1"/>
</dbReference>
<evidence type="ECO:0000256" key="1">
    <source>
        <dbReference type="ARBA" id="ARBA00022490"/>
    </source>
</evidence>
<protein>
    <recommendedName>
        <fullName evidence="4">Translational regulator CsrA</fullName>
    </recommendedName>
</protein>
<dbReference type="PANTHER" id="PTHR34984:SF1">
    <property type="entry name" value="CARBON STORAGE REGULATOR"/>
    <property type="match status" value="1"/>
</dbReference>
<dbReference type="SUPFAM" id="SSF117130">
    <property type="entry name" value="CsrA-like"/>
    <property type="match status" value="1"/>
</dbReference>
<comment type="subunit">
    <text evidence="4">Homodimer; the beta-strands of each monomer intercalate to form a hydrophobic core, while the alpha-helices form wings that extend away from the core.</text>
</comment>
<name>A0A5C6DZ02_9BACT</name>
<dbReference type="HAMAP" id="MF_00167">
    <property type="entry name" value="CsrA"/>
    <property type="match status" value="1"/>
</dbReference>
<organism evidence="5 6">
    <name type="scientific">Novipirellula aureliae</name>
    <dbReference type="NCBI Taxonomy" id="2527966"/>
    <lineage>
        <taxon>Bacteria</taxon>
        <taxon>Pseudomonadati</taxon>
        <taxon>Planctomycetota</taxon>
        <taxon>Planctomycetia</taxon>
        <taxon>Pirellulales</taxon>
        <taxon>Pirellulaceae</taxon>
        <taxon>Novipirellula</taxon>
    </lineage>
</organism>
<comment type="function">
    <text evidence="4">A translational regulator that binds mRNA to regulate translation initiation and/or mRNA stability. Usually binds in the 5'-UTR at or near the Shine-Dalgarno sequence preventing ribosome-binding, thus repressing translation. Its main target seems to be the major flagellin gene, while its function is anatagonized by FliW.</text>
</comment>
<dbReference type="GO" id="GO:0006402">
    <property type="term" value="P:mRNA catabolic process"/>
    <property type="evidence" value="ECO:0007669"/>
    <property type="project" value="InterPro"/>
</dbReference>
<dbReference type="GO" id="GO:0048027">
    <property type="term" value="F:mRNA 5'-UTR binding"/>
    <property type="evidence" value="ECO:0007669"/>
    <property type="project" value="UniProtKB-UniRule"/>
</dbReference>
<accession>A0A5C6DZ02</accession>
<dbReference type="GO" id="GO:0005829">
    <property type="term" value="C:cytosol"/>
    <property type="evidence" value="ECO:0007669"/>
    <property type="project" value="TreeGrafter"/>
</dbReference>
<dbReference type="GO" id="GO:0044781">
    <property type="term" value="P:bacterial-type flagellum organization"/>
    <property type="evidence" value="ECO:0007669"/>
    <property type="project" value="UniProtKB-KW"/>
</dbReference>
<comment type="similarity">
    <text evidence="4">Belongs to the CsrA/RsmA family.</text>
</comment>
<evidence type="ECO:0000256" key="4">
    <source>
        <dbReference type="HAMAP-Rule" id="MF_00167"/>
    </source>
</evidence>
<keyword evidence="6" id="KW-1185">Reference proteome</keyword>
<dbReference type="PANTHER" id="PTHR34984">
    <property type="entry name" value="CARBON STORAGE REGULATOR"/>
    <property type="match status" value="1"/>
</dbReference>
<evidence type="ECO:0000313" key="6">
    <source>
        <dbReference type="Proteomes" id="UP000315471"/>
    </source>
</evidence>
<dbReference type="Proteomes" id="UP000315471">
    <property type="component" value="Unassembled WGS sequence"/>
</dbReference>
<proteinExistence type="inferred from homology"/>
<reference evidence="5 6" key="1">
    <citation type="submission" date="2019-02" db="EMBL/GenBank/DDBJ databases">
        <title>Deep-cultivation of Planctomycetes and their phenomic and genomic characterization uncovers novel biology.</title>
        <authorList>
            <person name="Wiegand S."/>
            <person name="Jogler M."/>
            <person name="Boedeker C."/>
            <person name="Pinto D."/>
            <person name="Vollmers J."/>
            <person name="Rivas-Marin E."/>
            <person name="Kohn T."/>
            <person name="Peeters S.H."/>
            <person name="Heuer A."/>
            <person name="Rast P."/>
            <person name="Oberbeckmann S."/>
            <person name="Bunk B."/>
            <person name="Jeske O."/>
            <person name="Meyerdierks A."/>
            <person name="Storesund J.E."/>
            <person name="Kallscheuer N."/>
            <person name="Luecker S."/>
            <person name="Lage O.M."/>
            <person name="Pohl T."/>
            <person name="Merkel B.J."/>
            <person name="Hornburger P."/>
            <person name="Mueller R.-W."/>
            <person name="Bruemmer F."/>
            <person name="Labrenz M."/>
            <person name="Spormann A.M."/>
            <person name="Op Den Camp H."/>
            <person name="Overmann J."/>
            <person name="Amann R."/>
            <person name="Jetten M.S.M."/>
            <person name="Mascher T."/>
            <person name="Medema M.H."/>
            <person name="Devos D.P."/>
            <person name="Kaster A.-K."/>
            <person name="Ovreas L."/>
            <person name="Rohde M."/>
            <person name="Galperin M.Y."/>
            <person name="Jogler C."/>
        </authorList>
    </citation>
    <scope>NUCLEOTIDE SEQUENCE [LARGE SCALE GENOMIC DNA]</scope>
    <source>
        <strain evidence="5 6">Q31b</strain>
    </source>
</reference>
<dbReference type="Pfam" id="PF02599">
    <property type="entry name" value="CsrA"/>
    <property type="match status" value="1"/>
</dbReference>
<comment type="subcellular location">
    <subcellularLocation>
        <location evidence="4">Cytoplasm</location>
    </subcellularLocation>
</comment>
<gene>
    <name evidence="4" type="primary">csrA</name>
    <name evidence="5" type="ORF">Q31b_34840</name>
</gene>
<keyword evidence="1 4" id="KW-0963">Cytoplasm</keyword>
<evidence type="ECO:0000313" key="5">
    <source>
        <dbReference type="EMBL" id="TWU40139.1"/>
    </source>
</evidence>
<dbReference type="InterPro" id="IPR036107">
    <property type="entry name" value="CsrA_sf"/>
</dbReference>
<evidence type="ECO:0000256" key="3">
    <source>
        <dbReference type="ARBA" id="ARBA00022884"/>
    </source>
</evidence>
<dbReference type="GO" id="GO:1902208">
    <property type="term" value="P:regulation of bacterial-type flagellum assembly"/>
    <property type="evidence" value="ECO:0007669"/>
    <property type="project" value="UniProtKB-UniRule"/>
</dbReference>
<sequence length="67" mass="7507">MLVLSRKVGETIEIGSDITLIITRATSGRVQIGIDAPREVAVRRGELRKEPRFTADDLKAELHCRTF</sequence>
<keyword evidence="3 4" id="KW-0694">RNA-binding</keyword>
<dbReference type="EMBL" id="SJPY01000005">
    <property type="protein sequence ID" value="TWU40139.1"/>
    <property type="molecule type" value="Genomic_DNA"/>
</dbReference>
<dbReference type="GO" id="GO:0006109">
    <property type="term" value="P:regulation of carbohydrate metabolic process"/>
    <property type="evidence" value="ECO:0007669"/>
    <property type="project" value="InterPro"/>
</dbReference>
<dbReference type="OrthoDB" id="289081at2"/>
<comment type="caution">
    <text evidence="5">The sequence shown here is derived from an EMBL/GenBank/DDBJ whole genome shotgun (WGS) entry which is preliminary data.</text>
</comment>
<dbReference type="InterPro" id="IPR003751">
    <property type="entry name" value="CsrA"/>
</dbReference>